<organism evidence="1 2">
    <name type="scientific">Pneumocystis oryctolagi</name>
    <dbReference type="NCBI Taxonomy" id="42067"/>
    <lineage>
        <taxon>Eukaryota</taxon>
        <taxon>Fungi</taxon>
        <taxon>Dikarya</taxon>
        <taxon>Ascomycota</taxon>
        <taxon>Taphrinomycotina</taxon>
        <taxon>Pneumocystomycetes</taxon>
        <taxon>Pneumocystaceae</taxon>
        <taxon>Pneumocystis</taxon>
    </lineage>
</organism>
<evidence type="ECO:0000313" key="1">
    <source>
        <dbReference type="EMBL" id="KAG4304665.1"/>
    </source>
</evidence>
<sequence length="268" mass="30470">MNYGLFRLCRIPLRNSGLFQHINRNCFSGFQIRLFSHIPVPFVIEQTGKFINTFDIFSRLLKERIVYLNGPIHDGVSAVIVAQLLFLEAENPEKPISLYINSSGGKKCNSRSVIIKSLFFSNFLGLALYDTMQYIHSPVCTLCIGQASSMASLLLAAGAPGRRYALPHASIMIHQPSGGVSGQARYVFVIFIVINRKISDIAIHAREILKVRERLNLIYQKHLTKIKDLSYIEKLMERDYFLNPQEALELGIIDEILVKRDKEINEKI</sequence>
<gene>
    <name evidence="1" type="ORF">PORY_002058</name>
</gene>
<comment type="caution">
    <text evidence="1">The sequence shown here is derived from an EMBL/GenBank/DDBJ whole genome shotgun (WGS) entry which is preliminary data.</text>
</comment>
<dbReference type="EMBL" id="JABTEG010000007">
    <property type="protein sequence ID" value="KAG4304665.1"/>
    <property type="molecule type" value="Genomic_DNA"/>
</dbReference>
<name>A0ACB7CBA1_9ASCO</name>
<protein>
    <submittedName>
        <fullName evidence="1">Uncharacterized protein</fullName>
    </submittedName>
</protein>
<accession>A0ACB7CBA1</accession>
<keyword evidence="2" id="KW-1185">Reference proteome</keyword>
<reference evidence="1 2" key="1">
    <citation type="journal article" date="2021" name="Commun. Biol.">
        <title>Genomic insights into the host specific adaptation of the Pneumocystis genus.</title>
        <authorList>
            <person name="Cisse O.H."/>
            <person name="Ma L."/>
            <person name="Dekker J.P."/>
            <person name="Khil P.P."/>
            <person name="Youn J.-H."/>
            <person name="Brenchley J.M."/>
            <person name="Blair R."/>
            <person name="Pahar B."/>
            <person name="Chabe M."/>
            <person name="Van Rompay K.K.A."/>
            <person name="Keesler R."/>
            <person name="Sukura A."/>
            <person name="Hirsch V."/>
            <person name="Kutty G."/>
            <person name="Liu Y."/>
            <person name="Peng L."/>
            <person name="Chen J."/>
            <person name="Song J."/>
            <person name="Weissenbacher-Lang C."/>
            <person name="Xu J."/>
            <person name="Upham N.S."/>
            <person name="Stajich J.E."/>
            <person name="Cuomo C.A."/>
            <person name="Cushion M.T."/>
            <person name="Kovacs J.A."/>
        </authorList>
    </citation>
    <scope>NUCLEOTIDE SEQUENCE [LARGE SCALE GENOMIC DNA]</scope>
    <source>
        <strain evidence="1 2">RABM</strain>
    </source>
</reference>
<dbReference type="Proteomes" id="UP000768646">
    <property type="component" value="Unassembled WGS sequence"/>
</dbReference>
<evidence type="ECO:0000313" key="2">
    <source>
        <dbReference type="Proteomes" id="UP000768646"/>
    </source>
</evidence>
<proteinExistence type="predicted"/>